<organism evidence="3 4">
    <name type="scientific">Singulisphaera acidiphila (strain ATCC BAA-1392 / DSM 18658 / VKM B-2454 / MOB10)</name>
    <dbReference type="NCBI Taxonomy" id="886293"/>
    <lineage>
        <taxon>Bacteria</taxon>
        <taxon>Pseudomonadati</taxon>
        <taxon>Planctomycetota</taxon>
        <taxon>Planctomycetia</taxon>
        <taxon>Isosphaerales</taxon>
        <taxon>Isosphaeraceae</taxon>
        <taxon>Singulisphaera</taxon>
    </lineage>
</organism>
<feature type="transmembrane region" description="Helical" evidence="2">
    <location>
        <begin position="105"/>
        <end position="126"/>
    </location>
</feature>
<dbReference type="EMBL" id="CP003364">
    <property type="protein sequence ID" value="AGA26320.1"/>
    <property type="molecule type" value="Genomic_DNA"/>
</dbReference>
<feature type="transmembrane region" description="Helical" evidence="2">
    <location>
        <begin position="147"/>
        <end position="168"/>
    </location>
</feature>
<keyword evidence="4" id="KW-1185">Reference proteome</keyword>
<gene>
    <name evidence="3" type="ordered locus">Sinac_1961</name>
</gene>
<reference evidence="3 4" key="1">
    <citation type="submission" date="2012-02" db="EMBL/GenBank/DDBJ databases">
        <title>Complete sequence of chromosome of Singulisphaera acidiphila DSM 18658.</title>
        <authorList>
            <consortium name="US DOE Joint Genome Institute (JGI-PGF)"/>
            <person name="Lucas S."/>
            <person name="Copeland A."/>
            <person name="Lapidus A."/>
            <person name="Glavina del Rio T."/>
            <person name="Dalin E."/>
            <person name="Tice H."/>
            <person name="Bruce D."/>
            <person name="Goodwin L."/>
            <person name="Pitluck S."/>
            <person name="Peters L."/>
            <person name="Ovchinnikova G."/>
            <person name="Chertkov O."/>
            <person name="Kyrpides N."/>
            <person name="Mavromatis K."/>
            <person name="Ivanova N."/>
            <person name="Brettin T."/>
            <person name="Detter J.C."/>
            <person name="Han C."/>
            <person name="Larimer F."/>
            <person name="Land M."/>
            <person name="Hauser L."/>
            <person name="Markowitz V."/>
            <person name="Cheng J.-F."/>
            <person name="Hugenholtz P."/>
            <person name="Woyke T."/>
            <person name="Wu D."/>
            <person name="Tindall B."/>
            <person name="Pomrenke H."/>
            <person name="Brambilla E."/>
            <person name="Klenk H.-P."/>
            <person name="Eisen J.A."/>
        </authorList>
    </citation>
    <scope>NUCLEOTIDE SEQUENCE [LARGE SCALE GENOMIC DNA]</scope>
    <source>
        <strain evidence="4">ATCC BAA-1392 / DSM 18658 / VKM B-2454 / MOB10</strain>
    </source>
</reference>
<name>L0DBT7_SINAD</name>
<accession>L0DBT7</accession>
<proteinExistence type="predicted"/>
<evidence type="ECO:0000256" key="1">
    <source>
        <dbReference type="SAM" id="MobiDB-lite"/>
    </source>
</evidence>
<dbReference type="HOGENOM" id="CLU_1219047_0_0_0"/>
<feature type="region of interest" description="Disordered" evidence="1">
    <location>
        <begin position="184"/>
        <end position="227"/>
    </location>
</feature>
<evidence type="ECO:0000256" key="2">
    <source>
        <dbReference type="SAM" id="Phobius"/>
    </source>
</evidence>
<dbReference type="STRING" id="886293.Sinac_1961"/>
<protein>
    <submittedName>
        <fullName evidence="3">Uncharacterized protein</fullName>
    </submittedName>
</protein>
<evidence type="ECO:0000313" key="4">
    <source>
        <dbReference type="Proteomes" id="UP000010798"/>
    </source>
</evidence>
<dbReference type="RefSeq" id="WP_015245487.1">
    <property type="nucleotide sequence ID" value="NC_019892.1"/>
</dbReference>
<keyword evidence="2" id="KW-0472">Membrane</keyword>
<sequence>MSALRELYSAVTFRLIRLKQILGDTLASGARLVSKGFDHVRSVLLARDDQGGQDRSFPGSRSCAPLKRVFARMTSPGALVTITKLYAALFIGTAIAQFIGVPWPLLILPLLVRGLLQIVLVVAVLGSWMSLIKVSPGMFALLGHLRVATAVGLFWLAGISFALGQAILPATRIEAAASAPAEAVAGPPNVARSTDAGRTSTDGTSGLVRKNRSARARRRSEGASRLA</sequence>
<dbReference type="AlphaFoldDB" id="L0DBT7"/>
<evidence type="ECO:0000313" key="3">
    <source>
        <dbReference type="EMBL" id="AGA26320.1"/>
    </source>
</evidence>
<dbReference type="KEGG" id="saci:Sinac_1961"/>
<dbReference type="Proteomes" id="UP000010798">
    <property type="component" value="Chromosome"/>
</dbReference>
<feature type="transmembrane region" description="Helical" evidence="2">
    <location>
        <begin position="77"/>
        <end position="99"/>
    </location>
</feature>
<keyword evidence="2" id="KW-1133">Transmembrane helix</keyword>
<feature type="compositionally biased region" description="Basic residues" evidence="1">
    <location>
        <begin position="209"/>
        <end position="218"/>
    </location>
</feature>
<keyword evidence="2" id="KW-0812">Transmembrane</keyword>